<gene>
    <name evidence="2" type="ORF">DK427_08450</name>
</gene>
<organism evidence="2 3">
    <name type="scientific">Methylobacterium radiodurans</name>
    <dbReference type="NCBI Taxonomy" id="2202828"/>
    <lineage>
        <taxon>Bacteria</taxon>
        <taxon>Pseudomonadati</taxon>
        <taxon>Pseudomonadota</taxon>
        <taxon>Alphaproteobacteria</taxon>
        <taxon>Hyphomicrobiales</taxon>
        <taxon>Methylobacteriaceae</taxon>
        <taxon>Methylobacterium</taxon>
    </lineage>
</organism>
<sequence length="75" mass="8352">MIWSPGWWVGQALAFLARFLNDLAERKRAEAALRDLGAATQRADSLREAERQEQRARTAGAAAAEATDDPRDLRD</sequence>
<evidence type="ECO:0000256" key="1">
    <source>
        <dbReference type="SAM" id="MobiDB-lite"/>
    </source>
</evidence>
<reference evidence="2 3" key="1">
    <citation type="submission" date="2018-05" db="EMBL/GenBank/DDBJ databases">
        <title>Complete Genome Sequence of Methylobacterium sp. 17Sr1-43.</title>
        <authorList>
            <person name="Srinivasan S."/>
        </authorList>
    </citation>
    <scope>NUCLEOTIDE SEQUENCE [LARGE SCALE GENOMIC DNA]</scope>
    <source>
        <strain evidence="2 3">17Sr1-43</strain>
    </source>
</reference>
<accession>A0A2U8VR46</accession>
<feature type="compositionally biased region" description="Basic and acidic residues" evidence="1">
    <location>
        <begin position="44"/>
        <end position="56"/>
    </location>
</feature>
<dbReference type="RefSeq" id="WP_109950887.1">
    <property type="nucleotide sequence ID" value="NZ_CP029551.1"/>
</dbReference>
<protein>
    <submittedName>
        <fullName evidence="2">Peptidoglycan-binding protein</fullName>
    </submittedName>
</protein>
<evidence type="ECO:0000313" key="2">
    <source>
        <dbReference type="EMBL" id="AWN35772.1"/>
    </source>
</evidence>
<dbReference type="AlphaFoldDB" id="A0A2U8VR46"/>
<name>A0A2U8VR46_9HYPH</name>
<dbReference type="Proteomes" id="UP000246058">
    <property type="component" value="Chromosome"/>
</dbReference>
<keyword evidence="3" id="KW-1185">Reference proteome</keyword>
<feature type="region of interest" description="Disordered" evidence="1">
    <location>
        <begin position="39"/>
        <end position="75"/>
    </location>
</feature>
<proteinExistence type="predicted"/>
<dbReference type="EMBL" id="CP029551">
    <property type="protein sequence ID" value="AWN35772.1"/>
    <property type="molecule type" value="Genomic_DNA"/>
</dbReference>
<evidence type="ECO:0000313" key="3">
    <source>
        <dbReference type="Proteomes" id="UP000246058"/>
    </source>
</evidence>
<dbReference type="KEGG" id="meti:DK427_08450"/>